<feature type="transmembrane region" description="Helical" evidence="8">
    <location>
        <begin position="284"/>
        <end position="304"/>
    </location>
</feature>
<dbReference type="InterPro" id="IPR036259">
    <property type="entry name" value="MFS_trans_sf"/>
</dbReference>
<evidence type="ECO:0000256" key="3">
    <source>
        <dbReference type="ARBA" id="ARBA00009120"/>
    </source>
</evidence>
<dbReference type="SUPFAM" id="SSF103473">
    <property type="entry name" value="MFS general substrate transporter"/>
    <property type="match status" value="1"/>
</dbReference>
<keyword evidence="7 8" id="KW-0472">Membrane</keyword>
<evidence type="ECO:0000256" key="1">
    <source>
        <dbReference type="ARBA" id="ARBA00003321"/>
    </source>
</evidence>
<feature type="transmembrane region" description="Helical" evidence="8">
    <location>
        <begin position="405"/>
        <end position="423"/>
    </location>
</feature>
<keyword evidence="4" id="KW-1003">Cell membrane</keyword>
<protein>
    <submittedName>
        <fullName evidence="10">Sugar MFS transporter</fullName>
    </submittedName>
</protein>
<dbReference type="CDD" id="cd17394">
    <property type="entry name" value="MFS_FucP_like"/>
    <property type="match status" value="1"/>
</dbReference>
<dbReference type="InterPro" id="IPR020846">
    <property type="entry name" value="MFS_dom"/>
</dbReference>
<feature type="transmembrane region" description="Helical" evidence="8">
    <location>
        <begin position="372"/>
        <end position="390"/>
    </location>
</feature>
<feature type="transmembrane region" description="Helical" evidence="8">
    <location>
        <begin position="105"/>
        <end position="123"/>
    </location>
</feature>
<reference evidence="10 11" key="1">
    <citation type="submission" date="2022-07" db="EMBL/GenBank/DDBJ databases">
        <title>Mucilaginibacter sp. JC4.</title>
        <authorList>
            <person name="Le V."/>
            <person name="Ko S.-R."/>
            <person name="Ahn C.-Y."/>
            <person name="Oh H.-M."/>
        </authorList>
    </citation>
    <scope>NUCLEOTIDE SEQUENCE [LARGE SCALE GENOMIC DNA]</scope>
    <source>
        <strain evidence="10 11">JC4</strain>
    </source>
</reference>
<evidence type="ECO:0000256" key="5">
    <source>
        <dbReference type="ARBA" id="ARBA00022692"/>
    </source>
</evidence>
<dbReference type="NCBIfam" id="TIGR01272">
    <property type="entry name" value="gluP"/>
    <property type="match status" value="1"/>
</dbReference>
<dbReference type="PROSITE" id="PS50850">
    <property type="entry name" value="MFS"/>
    <property type="match status" value="1"/>
</dbReference>
<evidence type="ECO:0000313" key="10">
    <source>
        <dbReference type="EMBL" id="MCQ6960678.1"/>
    </source>
</evidence>
<sequence length="444" mass="47161">MSDTAALNSSKSKVSPIFLIGMLFFIFGFITWLNSVLIPYLKLACELTTVEAYLVTTAFYISYFVLAIPSAWILKVTGFKKGMSVGLGIIAVGALIFIPAAMTRYYGLFLLGLFIQGSGLALLQTASNPYITILGPPESAAKRISIMGISNKIAGGLAPIILGAITLKNVDGLKERLDAMSINDKVAELNELASRVIVPYIVIVVVLLILAVVIYYSSLPEVDTDQEDESTAINNTGKTSILQFPHLLLGVLTLFCYVGVEVIAGDGIINYGSMQGIALETAKFFTTGTLICMLAGYFIGIACIPKYLSQEKALKISAILGVILSIVAVLTAGYISVAAIALLGLANSLVWPAIWPMALAGLGRFTKIGSSLLIMGISGGAVIPLVYGLLSDPKNNLGIISGNPSYSNIILIPLYLIILYYAVSGHKVGKAKNLATEQLQSSIK</sequence>
<feature type="transmembrane region" description="Helical" evidence="8">
    <location>
        <begin position="17"/>
        <end position="41"/>
    </location>
</feature>
<evidence type="ECO:0000256" key="4">
    <source>
        <dbReference type="ARBA" id="ARBA00022475"/>
    </source>
</evidence>
<dbReference type="InterPro" id="IPR005964">
    <property type="entry name" value="Glc/Gal_transptr_bac"/>
</dbReference>
<keyword evidence="5 8" id="KW-0812">Transmembrane</keyword>
<dbReference type="Proteomes" id="UP001204376">
    <property type="component" value="Unassembled WGS sequence"/>
</dbReference>
<name>A0ABT1T7S5_9SPHI</name>
<dbReference type="RefSeq" id="WP_256540860.1">
    <property type="nucleotide sequence ID" value="NZ_JANHOH010000009.1"/>
</dbReference>
<feature type="transmembrane region" description="Helical" evidence="8">
    <location>
        <begin position="197"/>
        <end position="216"/>
    </location>
</feature>
<comment type="similarity">
    <text evidence="3">Belongs to the major facilitator superfamily. FHS transporter (TC 2.A.1.7) family.</text>
</comment>
<dbReference type="Gene3D" id="1.20.1250.20">
    <property type="entry name" value="MFS general substrate transporter like domains"/>
    <property type="match status" value="2"/>
</dbReference>
<feature type="domain" description="Major facilitator superfamily (MFS) profile" evidence="9">
    <location>
        <begin position="16"/>
        <end position="425"/>
    </location>
</feature>
<dbReference type="PANTHER" id="PTHR43702">
    <property type="entry name" value="L-FUCOSE-PROTON SYMPORTER"/>
    <property type="match status" value="1"/>
</dbReference>
<organism evidence="10 11">
    <name type="scientific">Mucilaginibacter aquariorum</name>
    <dbReference type="NCBI Taxonomy" id="2967225"/>
    <lineage>
        <taxon>Bacteria</taxon>
        <taxon>Pseudomonadati</taxon>
        <taxon>Bacteroidota</taxon>
        <taxon>Sphingobacteriia</taxon>
        <taxon>Sphingobacteriales</taxon>
        <taxon>Sphingobacteriaceae</taxon>
        <taxon>Mucilaginibacter</taxon>
    </lineage>
</organism>
<feature type="transmembrane region" description="Helical" evidence="8">
    <location>
        <begin position="247"/>
        <end position="264"/>
    </location>
</feature>
<comment type="subcellular location">
    <subcellularLocation>
        <location evidence="2">Cell inner membrane</location>
        <topology evidence="2">Multi-pass membrane protein</topology>
    </subcellularLocation>
</comment>
<feature type="transmembrane region" description="Helical" evidence="8">
    <location>
        <begin position="349"/>
        <end position="365"/>
    </location>
</feature>
<comment type="function">
    <text evidence="1">Intake of glucose and galactose.</text>
</comment>
<evidence type="ECO:0000259" key="9">
    <source>
        <dbReference type="PROSITE" id="PS50850"/>
    </source>
</evidence>
<keyword evidence="6 8" id="KW-1133">Transmembrane helix</keyword>
<dbReference type="PANTHER" id="PTHR43702:SF12">
    <property type="entry name" value="N-ACETYL GLUCOSAMINE TRANSPORTER NAGP"/>
    <property type="match status" value="1"/>
</dbReference>
<dbReference type="Pfam" id="PF07690">
    <property type="entry name" value="MFS_1"/>
    <property type="match status" value="1"/>
</dbReference>
<gene>
    <name evidence="10" type="ORF">NPE20_22050</name>
</gene>
<dbReference type="EMBL" id="JANHOH010000009">
    <property type="protein sequence ID" value="MCQ6960678.1"/>
    <property type="molecule type" value="Genomic_DNA"/>
</dbReference>
<feature type="transmembrane region" description="Helical" evidence="8">
    <location>
        <begin position="316"/>
        <end position="343"/>
    </location>
</feature>
<proteinExistence type="inferred from homology"/>
<accession>A0ABT1T7S5</accession>
<evidence type="ECO:0000256" key="6">
    <source>
        <dbReference type="ARBA" id="ARBA00022989"/>
    </source>
</evidence>
<evidence type="ECO:0000313" key="11">
    <source>
        <dbReference type="Proteomes" id="UP001204376"/>
    </source>
</evidence>
<comment type="caution">
    <text evidence="10">The sequence shown here is derived from an EMBL/GenBank/DDBJ whole genome shotgun (WGS) entry which is preliminary data.</text>
</comment>
<evidence type="ECO:0000256" key="8">
    <source>
        <dbReference type="SAM" id="Phobius"/>
    </source>
</evidence>
<dbReference type="InterPro" id="IPR011701">
    <property type="entry name" value="MFS"/>
</dbReference>
<feature type="transmembrane region" description="Helical" evidence="8">
    <location>
        <begin position="53"/>
        <end position="74"/>
    </location>
</feature>
<feature type="transmembrane region" description="Helical" evidence="8">
    <location>
        <begin position="81"/>
        <end position="99"/>
    </location>
</feature>
<dbReference type="InterPro" id="IPR050375">
    <property type="entry name" value="MFS_TsgA-like"/>
</dbReference>
<keyword evidence="11" id="KW-1185">Reference proteome</keyword>
<evidence type="ECO:0000256" key="7">
    <source>
        <dbReference type="ARBA" id="ARBA00023136"/>
    </source>
</evidence>
<evidence type="ECO:0000256" key="2">
    <source>
        <dbReference type="ARBA" id="ARBA00004429"/>
    </source>
</evidence>